<dbReference type="EMBL" id="JAQGEF010000016">
    <property type="protein sequence ID" value="MDA3615728.1"/>
    <property type="molecule type" value="Genomic_DNA"/>
</dbReference>
<comment type="subcellular location">
    <subcellularLocation>
        <location evidence="1">Cytoplasm</location>
    </subcellularLocation>
</comment>
<dbReference type="Proteomes" id="UP001210231">
    <property type="component" value="Unassembled WGS sequence"/>
</dbReference>
<keyword evidence="2" id="KW-0963">Cytoplasm</keyword>
<dbReference type="PROSITE" id="PS51898">
    <property type="entry name" value="TYR_RECOMBINASE"/>
    <property type="match status" value="1"/>
</dbReference>
<dbReference type="Pfam" id="PF02899">
    <property type="entry name" value="Phage_int_SAM_1"/>
    <property type="match status" value="1"/>
</dbReference>
<keyword evidence="6 9" id="KW-0238">DNA-binding</keyword>
<protein>
    <submittedName>
        <fullName evidence="12">Tyrosine-type recombinase/integrase</fullName>
    </submittedName>
</protein>
<dbReference type="InterPro" id="IPR013762">
    <property type="entry name" value="Integrase-like_cat_sf"/>
</dbReference>
<evidence type="ECO:0000256" key="1">
    <source>
        <dbReference type="ARBA" id="ARBA00004496"/>
    </source>
</evidence>
<dbReference type="Pfam" id="PF00589">
    <property type="entry name" value="Phage_integrase"/>
    <property type="match status" value="1"/>
</dbReference>
<evidence type="ECO:0000256" key="3">
    <source>
        <dbReference type="ARBA" id="ARBA00022618"/>
    </source>
</evidence>
<keyword evidence="4" id="KW-0159">Chromosome partition</keyword>
<accession>A0ABT4ULR9</accession>
<evidence type="ECO:0000259" key="10">
    <source>
        <dbReference type="PROSITE" id="PS51898"/>
    </source>
</evidence>
<organism evidence="12 13">
    <name type="scientific">Polluticaenibacter yanchengensis</name>
    <dbReference type="NCBI Taxonomy" id="3014562"/>
    <lineage>
        <taxon>Bacteria</taxon>
        <taxon>Pseudomonadati</taxon>
        <taxon>Bacteroidota</taxon>
        <taxon>Chitinophagia</taxon>
        <taxon>Chitinophagales</taxon>
        <taxon>Chitinophagaceae</taxon>
        <taxon>Polluticaenibacter</taxon>
    </lineage>
</organism>
<gene>
    <name evidence="12" type="ORF">O3P16_12975</name>
</gene>
<evidence type="ECO:0000256" key="4">
    <source>
        <dbReference type="ARBA" id="ARBA00022829"/>
    </source>
</evidence>
<dbReference type="Gene3D" id="1.10.150.130">
    <property type="match status" value="1"/>
</dbReference>
<dbReference type="InterPro" id="IPR010998">
    <property type="entry name" value="Integrase_recombinase_N"/>
</dbReference>
<dbReference type="PROSITE" id="PS51900">
    <property type="entry name" value="CB"/>
    <property type="match status" value="1"/>
</dbReference>
<name>A0ABT4ULR9_9BACT</name>
<reference evidence="12 13" key="1">
    <citation type="submission" date="2022-12" db="EMBL/GenBank/DDBJ databases">
        <title>Chitinophagaceae gen. sp. nov., a new member of the family Chitinophagaceae, isolated from soil in a chemical factory.</title>
        <authorList>
            <person name="Ke Z."/>
        </authorList>
    </citation>
    <scope>NUCLEOTIDE SEQUENCE [LARGE SCALE GENOMIC DNA]</scope>
    <source>
        <strain evidence="12 13">LY-5</strain>
    </source>
</reference>
<dbReference type="InterPro" id="IPR011010">
    <property type="entry name" value="DNA_brk_join_enz"/>
</dbReference>
<keyword evidence="5" id="KW-0229">DNA integration</keyword>
<evidence type="ECO:0000256" key="7">
    <source>
        <dbReference type="ARBA" id="ARBA00023172"/>
    </source>
</evidence>
<keyword evidence="13" id="KW-1185">Reference proteome</keyword>
<keyword evidence="3" id="KW-0132">Cell division</keyword>
<evidence type="ECO:0000256" key="6">
    <source>
        <dbReference type="ARBA" id="ARBA00023125"/>
    </source>
</evidence>
<feature type="domain" description="Tyr recombinase" evidence="10">
    <location>
        <begin position="111"/>
        <end position="294"/>
    </location>
</feature>
<keyword evidence="8" id="KW-0131">Cell cycle</keyword>
<evidence type="ECO:0000259" key="11">
    <source>
        <dbReference type="PROSITE" id="PS51900"/>
    </source>
</evidence>
<evidence type="ECO:0000256" key="2">
    <source>
        <dbReference type="ARBA" id="ARBA00022490"/>
    </source>
</evidence>
<dbReference type="Gene3D" id="1.10.443.10">
    <property type="entry name" value="Intergrase catalytic core"/>
    <property type="match status" value="1"/>
</dbReference>
<sequence>MIIEDAIQQFLDYIKFEKRFSKLTSVSYSKDLEQFSIYIRKAYEIETVSSITTPIIRSWLADLKFSKPAPEITTINRKISSLKSFFKFLQRQGILSVNPAKLVPTQKPPKKLPQFAKKENVLQIIKTAESVSEDWNGYTERLVFKLFYQSGMRVSELVNLKSVDIDSYNNSIKILGKGSKERIIPCSRELMSELNAYLKEKDTIENVDFTYVFVNDKGKKIYVKWAYNAVNKMLASVSALNKKSPHALRHSFATHLLDEGADLNAIKELLGHSSLAATQVYTHNTIGKLKDIFKQAHPKA</sequence>
<evidence type="ECO:0000256" key="5">
    <source>
        <dbReference type="ARBA" id="ARBA00022908"/>
    </source>
</evidence>
<feature type="domain" description="Core-binding (CB)" evidence="11">
    <location>
        <begin position="1"/>
        <end position="90"/>
    </location>
</feature>
<comment type="caution">
    <text evidence="12">The sequence shown here is derived from an EMBL/GenBank/DDBJ whole genome shotgun (WGS) entry which is preliminary data.</text>
</comment>
<dbReference type="SUPFAM" id="SSF56349">
    <property type="entry name" value="DNA breaking-rejoining enzymes"/>
    <property type="match status" value="1"/>
</dbReference>
<dbReference type="InterPro" id="IPR044068">
    <property type="entry name" value="CB"/>
</dbReference>
<dbReference type="PANTHER" id="PTHR30349">
    <property type="entry name" value="PHAGE INTEGRASE-RELATED"/>
    <property type="match status" value="1"/>
</dbReference>
<proteinExistence type="predicted"/>
<dbReference type="InterPro" id="IPR050090">
    <property type="entry name" value="Tyrosine_recombinase_XerCD"/>
</dbReference>
<dbReference type="PANTHER" id="PTHR30349:SF77">
    <property type="entry name" value="TYROSINE RECOMBINASE XERC"/>
    <property type="match status" value="1"/>
</dbReference>
<dbReference type="InterPro" id="IPR004107">
    <property type="entry name" value="Integrase_SAM-like_N"/>
</dbReference>
<evidence type="ECO:0000313" key="13">
    <source>
        <dbReference type="Proteomes" id="UP001210231"/>
    </source>
</evidence>
<evidence type="ECO:0000256" key="9">
    <source>
        <dbReference type="PROSITE-ProRule" id="PRU01248"/>
    </source>
</evidence>
<keyword evidence="7" id="KW-0233">DNA recombination</keyword>
<dbReference type="RefSeq" id="WP_407032054.1">
    <property type="nucleotide sequence ID" value="NZ_JAQGEF010000016.1"/>
</dbReference>
<evidence type="ECO:0000313" key="12">
    <source>
        <dbReference type="EMBL" id="MDA3615728.1"/>
    </source>
</evidence>
<dbReference type="InterPro" id="IPR002104">
    <property type="entry name" value="Integrase_catalytic"/>
</dbReference>
<evidence type="ECO:0000256" key="8">
    <source>
        <dbReference type="ARBA" id="ARBA00023306"/>
    </source>
</evidence>